<dbReference type="InterPro" id="IPR008854">
    <property type="entry name" value="TPMT"/>
</dbReference>
<dbReference type="PANTHER" id="PTHR32183">
    <property type="match status" value="1"/>
</dbReference>
<comment type="caution">
    <text evidence="5">The sequence shown here is derived from an EMBL/GenBank/DDBJ whole genome shotgun (WGS) entry which is preliminary data.</text>
</comment>
<dbReference type="Proteomes" id="UP001212602">
    <property type="component" value="Unassembled WGS sequence"/>
</dbReference>
<sequence length="213" mass="23195">MAGPTAEFWQQHFEQGRLPWDRGAASPQLKAWIEEGVLRPGQRVLVPGCGRGWEVVALAAMGAQVTAVDIAPGALAACAGLLKDAGLSATLIEADLLQWQPGERFDRVYEQTCLCALHPDLWVRYAQRLHEWLAPDGQLALLAVQALRPGAQEGRVEGPPYHLDINAVRALFPAGRWQWPRPPYARVQAPQLPQLPGHAGSAELALVLTRGTD</sequence>
<dbReference type="GO" id="GO:0032259">
    <property type="term" value="P:methylation"/>
    <property type="evidence" value="ECO:0007669"/>
    <property type="project" value="UniProtKB-KW"/>
</dbReference>
<dbReference type="GO" id="GO:0008757">
    <property type="term" value="F:S-adenosylmethionine-dependent methyltransferase activity"/>
    <property type="evidence" value="ECO:0007669"/>
    <property type="project" value="InterPro"/>
</dbReference>
<dbReference type="PANTHER" id="PTHR32183:SF6">
    <property type="entry name" value="CYSTEINE SULFINATE DESULFINASE_CYSTEINE DESULFURASE AND RELATED ENZYMES"/>
    <property type="match status" value="1"/>
</dbReference>
<evidence type="ECO:0000256" key="4">
    <source>
        <dbReference type="ARBA" id="ARBA00022691"/>
    </source>
</evidence>
<evidence type="ECO:0000256" key="1">
    <source>
        <dbReference type="ARBA" id="ARBA00022553"/>
    </source>
</evidence>
<keyword evidence="4" id="KW-0949">S-adenosyl-L-methionine</keyword>
<accession>A0AAE3N6W5</accession>
<dbReference type="SUPFAM" id="SSF53335">
    <property type="entry name" value="S-adenosyl-L-methionine-dependent methyltransferases"/>
    <property type="match status" value="1"/>
</dbReference>
<dbReference type="Pfam" id="PF05724">
    <property type="entry name" value="TPMT"/>
    <property type="match status" value="1"/>
</dbReference>
<dbReference type="AlphaFoldDB" id="A0AAE3N6W5"/>
<reference evidence="5" key="1">
    <citation type="submission" date="2023-01" db="EMBL/GenBank/DDBJ databases">
        <title>Xenophilus mangrovi sp. nov., isolated from soil of Mangrove nature reserve.</title>
        <authorList>
            <person name="Xu S."/>
            <person name="Liu Z."/>
            <person name="Xu Y."/>
        </authorList>
    </citation>
    <scope>NUCLEOTIDE SEQUENCE</scope>
    <source>
        <strain evidence="5">YW8</strain>
    </source>
</reference>
<evidence type="ECO:0000313" key="6">
    <source>
        <dbReference type="Proteomes" id="UP001212602"/>
    </source>
</evidence>
<dbReference type="EMBL" id="JAQIPB010000002">
    <property type="protein sequence ID" value="MDA7415998.1"/>
    <property type="molecule type" value="Genomic_DNA"/>
</dbReference>
<keyword evidence="2 5" id="KW-0489">Methyltransferase</keyword>
<proteinExistence type="predicted"/>
<protein>
    <submittedName>
        <fullName evidence="5">Methyltransferase domain-containing protein</fullName>
    </submittedName>
</protein>
<organism evidence="5 6">
    <name type="scientific">Xenophilus arseniciresistens</name>
    <dbReference type="NCBI Taxonomy" id="1283306"/>
    <lineage>
        <taxon>Bacteria</taxon>
        <taxon>Pseudomonadati</taxon>
        <taxon>Pseudomonadota</taxon>
        <taxon>Betaproteobacteria</taxon>
        <taxon>Burkholderiales</taxon>
        <taxon>Comamonadaceae</taxon>
        <taxon>Xenophilus</taxon>
    </lineage>
</organism>
<dbReference type="RefSeq" id="WP_271427238.1">
    <property type="nucleotide sequence ID" value="NZ_JAQIPB010000002.1"/>
</dbReference>
<gene>
    <name evidence="5" type="ORF">PGB34_06430</name>
</gene>
<dbReference type="InterPro" id="IPR029063">
    <property type="entry name" value="SAM-dependent_MTases_sf"/>
</dbReference>
<keyword evidence="3" id="KW-0808">Transferase</keyword>
<dbReference type="CDD" id="cd02440">
    <property type="entry name" value="AdoMet_MTases"/>
    <property type="match status" value="1"/>
</dbReference>
<dbReference type="Gene3D" id="3.40.50.150">
    <property type="entry name" value="Vaccinia Virus protein VP39"/>
    <property type="match status" value="1"/>
</dbReference>
<evidence type="ECO:0000313" key="5">
    <source>
        <dbReference type="EMBL" id="MDA7415998.1"/>
    </source>
</evidence>
<name>A0AAE3N6W5_9BURK</name>
<dbReference type="PROSITE" id="PS51585">
    <property type="entry name" value="SAM_MT_TPMT"/>
    <property type="match status" value="1"/>
</dbReference>
<evidence type="ECO:0000256" key="2">
    <source>
        <dbReference type="ARBA" id="ARBA00022603"/>
    </source>
</evidence>
<evidence type="ECO:0000256" key="3">
    <source>
        <dbReference type="ARBA" id="ARBA00022679"/>
    </source>
</evidence>
<keyword evidence="1" id="KW-0597">Phosphoprotein</keyword>
<keyword evidence="6" id="KW-1185">Reference proteome</keyword>